<keyword evidence="3" id="KW-1185">Reference proteome</keyword>
<gene>
    <name evidence="2" type="ORF">VRU48_14885</name>
</gene>
<reference evidence="2 3" key="1">
    <citation type="submission" date="2024-01" db="EMBL/GenBank/DDBJ databases">
        <title>Pedobacter sp. nov., isolated from fresh soil.</title>
        <authorList>
            <person name="Le N.T.T."/>
        </authorList>
    </citation>
    <scope>NUCLEOTIDE SEQUENCE [LARGE SCALE GENOMIC DNA]</scope>
    <source>
        <strain evidence="2 3">KR3-3</strain>
    </source>
</reference>
<evidence type="ECO:0000256" key="1">
    <source>
        <dbReference type="SAM" id="MobiDB-lite"/>
    </source>
</evidence>
<organism evidence="2 3">
    <name type="scientific">Pedobacter albus</name>
    <dbReference type="NCBI Taxonomy" id="3113905"/>
    <lineage>
        <taxon>Bacteria</taxon>
        <taxon>Pseudomonadati</taxon>
        <taxon>Bacteroidota</taxon>
        <taxon>Sphingobacteriia</taxon>
        <taxon>Sphingobacteriales</taxon>
        <taxon>Sphingobacteriaceae</taxon>
        <taxon>Pedobacter</taxon>
    </lineage>
</organism>
<evidence type="ECO:0000313" key="3">
    <source>
        <dbReference type="Proteomes" id="UP001336835"/>
    </source>
</evidence>
<sequence>MDNKELFESYKALKGRDAFEARTKQGMLPIIEIAGYPFYVDVRIGFLRPKDDFSTMGIEIGRMTVDPETRNLSDFYDKQLKELVFPDEGQTSFPPNVVRLGIPNYYVLDPVGMARRHGKDDDAYYIQDGIRQKMYHKATVTRRLPGQKIRADVKPKPESGQKKVIIKRKSRGI</sequence>
<evidence type="ECO:0000313" key="2">
    <source>
        <dbReference type="EMBL" id="MEE1946407.1"/>
    </source>
</evidence>
<feature type="compositionally biased region" description="Basic and acidic residues" evidence="1">
    <location>
        <begin position="150"/>
        <end position="161"/>
    </location>
</feature>
<feature type="region of interest" description="Disordered" evidence="1">
    <location>
        <begin position="150"/>
        <end position="173"/>
    </location>
</feature>
<accession>A0ABU7IAA6</accession>
<dbReference type="Proteomes" id="UP001336835">
    <property type="component" value="Unassembled WGS sequence"/>
</dbReference>
<dbReference type="RefSeq" id="WP_330108707.1">
    <property type="nucleotide sequence ID" value="NZ_JAZDQT010000002.1"/>
</dbReference>
<feature type="compositionally biased region" description="Basic residues" evidence="1">
    <location>
        <begin position="164"/>
        <end position="173"/>
    </location>
</feature>
<proteinExistence type="predicted"/>
<name>A0ABU7IAA6_9SPHI</name>
<comment type="caution">
    <text evidence="2">The sequence shown here is derived from an EMBL/GenBank/DDBJ whole genome shotgun (WGS) entry which is preliminary data.</text>
</comment>
<protein>
    <submittedName>
        <fullName evidence="2">Uncharacterized protein</fullName>
    </submittedName>
</protein>
<dbReference type="EMBL" id="JAZDQT010000002">
    <property type="protein sequence ID" value="MEE1946407.1"/>
    <property type="molecule type" value="Genomic_DNA"/>
</dbReference>